<sequence>MENGDWNVVSLTIDRTLYFDKDNPGRYGDYDLKVLEEKDEEFGKVILVKWETSKIETSVLRKQHLLQTMFVEPKTSETAQQSSSSLPARGLTELTTDETVLPLSVIQTSSIIDLDDDKNCGISFENIMRLSSDHFIQDELEDDDDEAVLKWIEPVNVVIDKNEEKKLSYYERSMLNYQRLIWDKLENVTTRLSSVDQGLSYLYGRQSMPTIIKLLNDMYLIDVRRLDTRILSSFESENMRLFFRFVAFYMENDYSYRWNSIKEWLSLSLRPSSIEYNLLGFGKLDKMNKQKKMKIITSPTKFTTNIQYCNRSSHVTFDNSLNDNDKNIIIVFEATTSKIYFVSNILDNLANRNDKYSKSMKKLIYKLCQLERQIYYLSFYYSIGLNQFFGGLILYELYRSPSIDTDELLNKIMSSEVICRYVPLLFRLFKMQQLILTY</sequence>
<dbReference type="EMBL" id="CAJOBC010058950">
    <property type="protein sequence ID" value="CAF4202449.1"/>
    <property type="molecule type" value="Genomic_DNA"/>
</dbReference>
<evidence type="ECO:0000313" key="1">
    <source>
        <dbReference type="EMBL" id="CAF1341291.1"/>
    </source>
</evidence>
<evidence type="ECO:0000313" key="5">
    <source>
        <dbReference type="Proteomes" id="UP000663829"/>
    </source>
</evidence>
<dbReference type="EMBL" id="CAJNOK010025715">
    <property type="protein sequence ID" value="CAF1393583.1"/>
    <property type="molecule type" value="Genomic_DNA"/>
</dbReference>
<proteinExistence type="predicted"/>
<dbReference type="Proteomes" id="UP000681722">
    <property type="component" value="Unassembled WGS sequence"/>
</dbReference>
<dbReference type="Proteomes" id="UP000682733">
    <property type="component" value="Unassembled WGS sequence"/>
</dbReference>
<accession>A0A815GNP9</accession>
<dbReference type="EMBL" id="CAJOBA010047427">
    <property type="protein sequence ID" value="CAF4201060.1"/>
    <property type="molecule type" value="Genomic_DNA"/>
</dbReference>
<keyword evidence="5" id="KW-1185">Reference proteome</keyword>
<evidence type="ECO:0000313" key="4">
    <source>
        <dbReference type="EMBL" id="CAF4202449.1"/>
    </source>
</evidence>
<organism evidence="1 5">
    <name type="scientific">Didymodactylos carnosus</name>
    <dbReference type="NCBI Taxonomy" id="1234261"/>
    <lineage>
        <taxon>Eukaryota</taxon>
        <taxon>Metazoa</taxon>
        <taxon>Spiralia</taxon>
        <taxon>Gnathifera</taxon>
        <taxon>Rotifera</taxon>
        <taxon>Eurotatoria</taxon>
        <taxon>Bdelloidea</taxon>
        <taxon>Philodinida</taxon>
        <taxon>Philodinidae</taxon>
        <taxon>Didymodactylos</taxon>
    </lineage>
</organism>
<evidence type="ECO:0000313" key="3">
    <source>
        <dbReference type="EMBL" id="CAF4201060.1"/>
    </source>
</evidence>
<evidence type="ECO:0000313" key="2">
    <source>
        <dbReference type="EMBL" id="CAF1393583.1"/>
    </source>
</evidence>
<dbReference type="Proteomes" id="UP000663829">
    <property type="component" value="Unassembled WGS sequence"/>
</dbReference>
<comment type="caution">
    <text evidence="1">The sequence shown here is derived from an EMBL/GenBank/DDBJ whole genome shotgun (WGS) entry which is preliminary data.</text>
</comment>
<dbReference type="EMBL" id="CAJNOQ010014422">
    <property type="protein sequence ID" value="CAF1341291.1"/>
    <property type="molecule type" value="Genomic_DNA"/>
</dbReference>
<protein>
    <submittedName>
        <fullName evidence="1">Uncharacterized protein</fullName>
    </submittedName>
</protein>
<reference evidence="1" key="1">
    <citation type="submission" date="2021-02" db="EMBL/GenBank/DDBJ databases">
        <authorList>
            <person name="Nowell W R."/>
        </authorList>
    </citation>
    <scope>NUCLEOTIDE SEQUENCE</scope>
</reference>
<gene>
    <name evidence="1" type="ORF">GPM918_LOCUS30444</name>
    <name evidence="2" type="ORF">OVA965_LOCUS32694</name>
    <name evidence="4" type="ORF">SRO942_LOCUS31057</name>
    <name evidence="3" type="ORF">TMI583_LOCUS33558</name>
</gene>
<dbReference type="AlphaFoldDB" id="A0A815GNP9"/>
<dbReference type="Proteomes" id="UP000677228">
    <property type="component" value="Unassembled WGS sequence"/>
</dbReference>
<name>A0A815GNP9_9BILA</name>
<dbReference type="OrthoDB" id="10173321at2759"/>